<dbReference type="EMBL" id="QNGE01000558">
    <property type="protein sequence ID" value="KAA3680021.1"/>
    <property type="molecule type" value="Genomic_DNA"/>
</dbReference>
<keyword evidence="11" id="KW-1185">Reference proteome</keyword>
<evidence type="ECO:0000256" key="5">
    <source>
        <dbReference type="ARBA" id="ARBA00022989"/>
    </source>
</evidence>
<gene>
    <name evidence="10" type="ORF">DEA37_0013521</name>
</gene>
<keyword evidence="3" id="KW-1003">Cell membrane</keyword>
<dbReference type="Proteomes" id="UP000324629">
    <property type="component" value="Unassembled WGS sequence"/>
</dbReference>
<name>A0A5J4NWW9_9TREM</name>
<evidence type="ECO:0000256" key="9">
    <source>
        <dbReference type="SAM" id="Phobius"/>
    </source>
</evidence>
<evidence type="ECO:0000256" key="2">
    <source>
        <dbReference type="ARBA" id="ARBA00022448"/>
    </source>
</evidence>
<keyword evidence="7 9" id="KW-0472">Membrane</keyword>
<dbReference type="InterPro" id="IPR000990">
    <property type="entry name" value="Innexin"/>
</dbReference>
<protein>
    <recommendedName>
        <fullName evidence="12">Innexin</fullName>
    </recommendedName>
</protein>
<organism evidence="10 11">
    <name type="scientific">Paragonimus westermani</name>
    <dbReference type="NCBI Taxonomy" id="34504"/>
    <lineage>
        <taxon>Eukaryota</taxon>
        <taxon>Metazoa</taxon>
        <taxon>Spiralia</taxon>
        <taxon>Lophotrochozoa</taxon>
        <taxon>Platyhelminthes</taxon>
        <taxon>Trematoda</taxon>
        <taxon>Digenea</taxon>
        <taxon>Plagiorchiida</taxon>
        <taxon>Troglotremata</taxon>
        <taxon>Troglotrematidae</taxon>
        <taxon>Paragonimus</taxon>
    </lineage>
</organism>
<evidence type="ECO:0008006" key="12">
    <source>
        <dbReference type="Google" id="ProtNLM"/>
    </source>
</evidence>
<feature type="transmembrane region" description="Helical" evidence="9">
    <location>
        <begin position="59"/>
        <end position="76"/>
    </location>
</feature>
<dbReference type="GO" id="GO:0034220">
    <property type="term" value="P:monoatomic ion transmembrane transport"/>
    <property type="evidence" value="ECO:0007669"/>
    <property type="project" value="UniProtKB-KW"/>
</dbReference>
<reference evidence="10 11" key="1">
    <citation type="journal article" date="2019" name="Gigascience">
        <title>Whole-genome sequence of the oriental lung fluke Paragonimus westermani.</title>
        <authorList>
            <person name="Oey H."/>
            <person name="Zakrzewski M."/>
            <person name="Narain K."/>
            <person name="Devi K.R."/>
            <person name="Agatsuma T."/>
            <person name="Nawaratna S."/>
            <person name="Gobert G.N."/>
            <person name="Jones M.K."/>
            <person name="Ragan M.A."/>
            <person name="McManus D.P."/>
            <person name="Krause L."/>
        </authorList>
    </citation>
    <scope>NUCLEOTIDE SEQUENCE [LARGE SCALE GENOMIC DNA]</scope>
    <source>
        <strain evidence="10 11">IND2009</strain>
    </source>
</reference>
<evidence type="ECO:0000256" key="3">
    <source>
        <dbReference type="ARBA" id="ARBA00022475"/>
    </source>
</evidence>
<dbReference type="AlphaFoldDB" id="A0A5J4NWW9"/>
<keyword evidence="2" id="KW-0813">Transport</keyword>
<comment type="subcellular location">
    <subcellularLocation>
        <location evidence="1">Cell membrane</location>
        <topology evidence="1">Multi-pass membrane protein</topology>
    </subcellularLocation>
</comment>
<evidence type="ECO:0000256" key="8">
    <source>
        <dbReference type="ARBA" id="ARBA00023303"/>
    </source>
</evidence>
<accession>A0A5J4NWW9</accession>
<dbReference type="Pfam" id="PF00876">
    <property type="entry name" value="Innexin"/>
    <property type="match status" value="1"/>
</dbReference>
<evidence type="ECO:0000313" key="11">
    <source>
        <dbReference type="Proteomes" id="UP000324629"/>
    </source>
</evidence>
<dbReference type="GO" id="GO:0005886">
    <property type="term" value="C:plasma membrane"/>
    <property type="evidence" value="ECO:0007669"/>
    <property type="project" value="UniProtKB-SubCell"/>
</dbReference>
<evidence type="ECO:0000256" key="1">
    <source>
        <dbReference type="ARBA" id="ARBA00004651"/>
    </source>
</evidence>
<keyword evidence="6" id="KW-0406">Ion transport</keyword>
<keyword evidence="4 9" id="KW-0812">Transmembrane</keyword>
<sequence>MSSDRYASAGVLVRVEAITRLCLSNRRYNEIMVSQQFMDFYQKISVANHVGIEDTADRLNLFTVVLFGLAAMVVGVKQYIMSDISCYIPVSPTGERFKEFVNDYCWVHGTIPLRRNEAMPDSDEVWDEYERFRRISKQLSVEIFITDLVRQK</sequence>
<evidence type="ECO:0000256" key="6">
    <source>
        <dbReference type="ARBA" id="ARBA00023065"/>
    </source>
</evidence>
<evidence type="ECO:0000313" key="10">
    <source>
        <dbReference type="EMBL" id="KAA3680021.1"/>
    </source>
</evidence>
<proteinExistence type="predicted"/>
<keyword evidence="5 9" id="KW-1133">Transmembrane helix</keyword>
<keyword evidence="8" id="KW-0407">Ion channel</keyword>
<comment type="caution">
    <text evidence="10">The sequence shown here is derived from an EMBL/GenBank/DDBJ whole genome shotgun (WGS) entry which is preliminary data.</text>
</comment>
<evidence type="ECO:0000256" key="4">
    <source>
        <dbReference type="ARBA" id="ARBA00022692"/>
    </source>
</evidence>
<evidence type="ECO:0000256" key="7">
    <source>
        <dbReference type="ARBA" id="ARBA00023136"/>
    </source>
</evidence>